<keyword evidence="2" id="KW-0812">Transmembrane</keyword>
<feature type="transmembrane region" description="Helical" evidence="2">
    <location>
        <begin position="119"/>
        <end position="145"/>
    </location>
</feature>
<evidence type="ECO:0000313" key="3">
    <source>
        <dbReference type="EMBL" id="KDQ09989.1"/>
    </source>
</evidence>
<feature type="transmembrane region" description="Helical" evidence="2">
    <location>
        <begin position="86"/>
        <end position="107"/>
    </location>
</feature>
<dbReference type="EMBL" id="KL198072">
    <property type="protein sequence ID" value="KDQ09989.1"/>
    <property type="molecule type" value="Genomic_DNA"/>
</dbReference>
<evidence type="ECO:0000256" key="1">
    <source>
        <dbReference type="SAM" id="MobiDB-lite"/>
    </source>
</evidence>
<keyword evidence="2" id="KW-1133">Transmembrane helix</keyword>
<evidence type="ECO:0000313" key="4">
    <source>
        <dbReference type="Proteomes" id="UP000027195"/>
    </source>
</evidence>
<accession>A0A067M358</accession>
<feature type="transmembrane region" description="Helical" evidence="2">
    <location>
        <begin position="198"/>
        <end position="220"/>
    </location>
</feature>
<name>A0A067M358_BOTB1</name>
<protein>
    <submittedName>
        <fullName evidence="3">Uncharacterized protein</fullName>
    </submittedName>
</protein>
<proteinExistence type="predicted"/>
<dbReference type="InParanoid" id="A0A067M358"/>
<dbReference type="Proteomes" id="UP000027195">
    <property type="component" value="Unassembled WGS sequence"/>
</dbReference>
<sequence length="325" mass="36547">MAINWSDPAEVVRDSQVFVKTLIFFLGLYMWEVFFTIGFDWQVITRKKEFKWPMGFYFWCKYSLLLSIIGVNVASNITSEVNCQALYTFNQFAGNTAIGTASTLLMFRTIAVWSKNIYVVVPLCVLSMGQWGIILHGIVTIQSSWSPEAMTCIVEGTQPAWINAIYLYTMSFDLIVLILSTIGLLLSPGRSNLWQLLFKDGIVFFLIAFCSNLFPAVFSLMNLNAAMNIICSVPAATCSTIVACRSFVRLSEFTNKDVYVHTSMPYNTKTPMPATRSSHRKTGAEPIGVHITMDTYARHDIPSDEDRMSTPTYDLESGTDKKAHV</sequence>
<evidence type="ECO:0000256" key="2">
    <source>
        <dbReference type="SAM" id="Phobius"/>
    </source>
</evidence>
<dbReference type="OrthoDB" id="3197626at2759"/>
<dbReference type="AlphaFoldDB" id="A0A067M358"/>
<feature type="transmembrane region" description="Helical" evidence="2">
    <location>
        <begin position="22"/>
        <end position="44"/>
    </location>
</feature>
<feature type="transmembrane region" description="Helical" evidence="2">
    <location>
        <begin position="165"/>
        <end position="186"/>
    </location>
</feature>
<reference evidence="4" key="1">
    <citation type="journal article" date="2014" name="Proc. Natl. Acad. Sci. U.S.A.">
        <title>Extensive sampling of basidiomycete genomes demonstrates inadequacy of the white-rot/brown-rot paradigm for wood decay fungi.</title>
        <authorList>
            <person name="Riley R."/>
            <person name="Salamov A.A."/>
            <person name="Brown D.W."/>
            <person name="Nagy L.G."/>
            <person name="Floudas D."/>
            <person name="Held B.W."/>
            <person name="Levasseur A."/>
            <person name="Lombard V."/>
            <person name="Morin E."/>
            <person name="Otillar R."/>
            <person name="Lindquist E.A."/>
            <person name="Sun H."/>
            <person name="LaButti K.M."/>
            <person name="Schmutz J."/>
            <person name="Jabbour D."/>
            <person name="Luo H."/>
            <person name="Baker S.E."/>
            <person name="Pisabarro A.G."/>
            <person name="Walton J.D."/>
            <person name="Blanchette R.A."/>
            <person name="Henrissat B."/>
            <person name="Martin F."/>
            <person name="Cullen D."/>
            <person name="Hibbett D.S."/>
            <person name="Grigoriev I.V."/>
        </authorList>
    </citation>
    <scope>NUCLEOTIDE SEQUENCE [LARGE SCALE GENOMIC DNA]</scope>
    <source>
        <strain evidence="4">FD-172 SS1</strain>
    </source>
</reference>
<organism evidence="3 4">
    <name type="scientific">Botryobasidium botryosum (strain FD-172 SS1)</name>
    <dbReference type="NCBI Taxonomy" id="930990"/>
    <lineage>
        <taxon>Eukaryota</taxon>
        <taxon>Fungi</taxon>
        <taxon>Dikarya</taxon>
        <taxon>Basidiomycota</taxon>
        <taxon>Agaricomycotina</taxon>
        <taxon>Agaricomycetes</taxon>
        <taxon>Cantharellales</taxon>
        <taxon>Botryobasidiaceae</taxon>
        <taxon>Botryobasidium</taxon>
    </lineage>
</organism>
<keyword evidence="2" id="KW-0472">Membrane</keyword>
<feature type="transmembrane region" description="Helical" evidence="2">
    <location>
        <begin position="56"/>
        <end position="74"/>
    </location>
</feature>
<feature type="region of interest" description="Disordered" evidence="1">
    <location>
        <begin position="300"/>
        <end position="325"/>
    </location>
</feature>
<keyword evidence="4" id="KW-1185">Reference proteome</keyword>
<gene>
    <name evidence="3" type="ORF">BOTBODRAFT_503327</name>
</gene>
<dbReference type="HOGENOM" id="CLU_059054_1_1_1"/>